<proteinExistence type="predicted"/>
<keyword evidence="2" id="KW-1185">Reference proteome</keyword>
<gene>
    <name evidence="1" type="ORF">L0U89_08485</name>
</gene>
<dbReference type="Proteomes" id="UP001201449">
    <property type="component" value="Unassembled WGS sequence"/>
</dbReference>
<evidence type="ECO:0000313" key="1">
    <source>
        <dbReference type="EMBL" id="MCF1751105.1"/>
    </source>
</evidence>
<sequence>MASIGGWDYTPTIVAETHKGRGTQTIGVPIDTGFEVCWDMVCAVSDRSWTGLGLELDWAWTGEGSPHHRVMVGSFPGHHQDIIYFDTKMQGI</sequence>
<reference evidence="1 2" key="1">
    <citation type="submission" date="2022-01" db="EMBL/GenBank/DDBJ databases">
        <title>Mariniradius saccharolyticus sp. nov., isolated from sediment of a river.</title>
        <authorList>
            <person name="Liu H."/>
        </authorList>
    </citation>
    <scope>NUCLEOTIDE SEQUENCE [LARGE SCALE GENOMIC DNA]</scope>
    <source>
        <strain evidence="1 2">RY-2</strain>
    </source>
</reference>
<accession>A0ABS9BSS1</accession>
<evidence type="ECO:0000313" key="2">
    <source>
        <dbReference type="Proteomes" id="UP001201449"/>
    </source>
</evidence>
<protein>
    <submittedName>
        <fullName evidence="1">Uncharacterized protein</fullName>
    </submittedName>
</protein>
<dbReference type="EMBL" id="JAKEVZ010000005">
    <property type="protein sequence ID" value="MCF1751105.1"/>
    <property type="molecule type" value="Genomic_DNA"/>
</dbReference>
<comment type="caution">
    <text evidence="1">The sequence shown here is derived from an EMBL/GenBank/DDBJ whole genome shotgun (WGS) entry which is preliminary data.</text>
</comment>
<organism evidence="1 2">
    <name type="scientific">Mariniradius sediminis</name>
    <dbReference type="NCBI Taxonomy" id="2909237"/>
    <lineage>
        <taxon>Bacteria</taxon>
        <taxon>Pseudomonadati</taxon>
        <taxon>Bacteroidota</taxon>
        <taxon>Cytophagia</taxon>
        <taxon>Cytophagales</taxon>
        <taxon>Cyclobacteriaceae</taxon>
        <taxon>Mariniradius</taxon>
    </lineage>
</organism>
<dbReference type="RefSeq" id="WP_234861140.1">
    <property type="nucleotide sequence ID" value="NZ_JAKEVZ010000005.1"/>
</dbReference>
<name>A0ABS9BSS1_9BACT</name>